<organism evidence="3 4">
    <name type="scientific">Nocardioides anomalus</name>
    <dbReference type="NCBI Taxonomy" id="2712223"/>
    <lineage>
        <taxon>Bacteria</taxon>
        <taxon>Bacillati</taxon>
        <taxon>Actinomycetota</taxon>
        <taxon>Actinomycetes</taxon>
        <taxon>Propionibacteriales</taxon>
        <taxon>Nocardioidaceae</taxon>
        <taxon>Nocardioides</taxon>
    </lineage>
</organism>
<evidence type="ECO:0000313" key="3">
    <source>
        <dbReference type="EMBL" id="QIG41982.1"/>
    </source>
</evidence>
<evidence type="ECO:0000256" key="2">
    <source>
        <dbReference type="SAM" id="Phobius"/>
    </source>
</evidence>
<dbReference type="Proteomes" id="UP000502996">
    <property type="component" value="Chromosome"/>
</dbReference>
<feature type="transmembrane region" description="Helical" evidence="2">
    <location>
        <begin position="20"/>
        <end position="40"/>
    </location>
</feature>
<dbReference type="AlphaFoldDB" id="A0A6G6W9T3"/>
<dbReference type="SUPFAM" id="SSF63817">
    <property type="entry name" value="Sortase"/>
    <property type="match status" value="1"/>
</dbReference>
<accession>A0A6G6W9T3</accession>
<keyword evidence="1" id="KW-0378">Hydrolase</keyword>
<evidence type="ECO:0000256" key="1">
    <source>
        <dbReference type="ARBA" id="ARBA00022801"/>
    </source>
</evidence>
<evidence type="ECO:0000313" key="4">
    <source>
        <dbReference type="Proteomes" id="UP000502996"/>
    </source>
</evidence>
<keyword evidence="2" id="KW-0472">Membrane</keyword>
<dbReference type="Gene3D" id="2.40.260.10">
    <property type="entry name" value="Sortase"/>
    <property type="match status" value="1"/>
</dbReference>
<dbReference type="KEGG" id="nano:G5V58_03605"/>
<dbReference type="EMBL" id="CP049257">
    <property type="protein sequence ID" value="QIG41982.1"/>
    <property type="molecule type" value="Genomic_DNA"/>
</dbReference>
<sequence>MAGTLSPAAERPFDRFASGFGRVAAVLSVLGVLVALGLSVPSAWWDALGPGGDGAAAPTYTRMTPADPVRVAAGGPSGVRLVSPLVKSTVEPRAALAAPPDDAPLVSWWDGSARAGAAQGQTILIGHVAGGHGGLTQLGEMAEGDTVDLLTERGTMRYQVSTVRTFDPTTMDRVGLTLFKQDGGAGRLVMISAGGWDGAAYQRSVVVTAAPLGRPTD</sequence>
<dbReference type="Pfam" id="PF04203">
    <property type="entry name" value="Sortase"/>
    <property type="match status" value="1"/>
</dbReference>
<keyword evidence="2" id="KW-0812">Transmembrane</keyword>
<gene>
    <name evidence="3" type="ORF">G5V58_03605</name>
</gene>
<dbReference type="RefSeq" id="WP_165228841.1">
    <property type="nucleotide sequence ID" value="NZ_CP049257.1"/>
</dbReference>
<dbReference type="GO" id="GO:0016787">
    <property type="term" value="F:hydrolase activity"/>
    <property type="evidence" value="ECO:0007669"/>
    <property type="project" value="UniProtKB-KW"/>
</dbReference>
<proteinExistence type="predicted"/>
<dbReference type="InterPro" id="IPR005754">
    <property type="entry name" value="Sortase"/>
</dbReference>
<reference evidence="3 4" key="1">
    <citation type="submission" date="2020-02" db="EMBL/GenBank/DDBJ databases">
        <title>Full genome sequence of Nocardioides sp. R-3366.</title>
        <authorList>
            <person name="Im W.-T."/>
        </authorList>
    </citation>
    <scope>NUCLEOTIDE SEQUENCE [LARGE SCALE GENOMIC DNA]</scope>
    <source>
        <strain evidence="3 4">R-3366</strain>
    </source>
</reference>
<protein>
    <submittedName>
        <fullName evidence="3">Sortase</fullName>
    </submittedName>
</protein>
<dbReference type="InterPro" id="IPR023365">
    <property type="entry name" value="Sortase_dom-sf"/>
</dbReference>
<keyword evidence="4" id="KW-1185">Reference proteome</keyword>
<keyword evidence="2" id="KW-1133">Transmembrane helix</keyword>
<name>A0A6G6W9T3_9ACTN</name>